<keyword evidence="5" id="KW-0732">Signal</keyword>
<dbReference type="SUPFAM" id="SSF56935">
    <property type="entry name" value="Porins"/>
    <property type="match status" value="1"/>
</dbReference>
<dbReference type="PANTHER" id="PTHR30069">
    <property type="entry name" value="TONB-DEPENDENT OUTER MEMBRANE RECEPTOR"/>
    <property type="match status" value="1"/>
</dbReference>
<dbReference type="Pfam" id="PF07715">
    <property type="entry name" value="Plug"/>
    <property type="match status" value="1"/>
</dbReference>
<comment type="subcellular location">
    <subcellularLocation>
        <location evidence="1 10">Cell outer membrane</location>
        <topology evidence="1 10">Multi-pass membrane protein</topology>
    </subcellularLocation>
</comment>
<sequence>MIAMLLGMAHIPATAKAELDNADIQISGTVVEAESGEPLGGVNVRVKDKVIGTSTNADGEFSLSASVDPPLVLVVSIIGFQTQEITIEKNSVSDLRIEMQEASVLGDEVVVSASRVKENRLEAPAAIEKIDAIGIQQSASPSFYESLANLKGVDFSTQSITFNSVNTRGFGANGNNRFVQLIDGIDNQAPGLNFPVGNVVGISDIDLESAELIPGVASALYGPNAINGILLLKSKSPFDYQGLTVNVTTGANHVDSQVEDPSIYQDYSLRYADVINDKLGYKLTFSYLRAQDFVAQDTRDRSSAAQGIVERGATSRNGNRVYDGVNVYGQPLLTVGGVADQVIANGGPQAAQLSAIRSLLPDGEAGAFTPTGFTESSFVDNTAKSLKLGGALHYRLTNDLELLGQFNYGKGSTVYTANDRFVLDDFSIWTAKTELTSKNFFVRAYMTREDAGNTYAANTMGSLINSETFIPAYVGAFANARTQGATVEQAHAQARVKGNQAQPKPGTPKFQNLFNQFRDTPISQGGAKFLDESGLIHAETQYNFADLIDPSKIEVIAGGNIRRYDLKSDGTLFALKDNGEEFNIDEFGAYLQLSKDILDEKLDLQGSIRYDKNEYFEGQLSPRISMVYTIAGNHNIRGSFQRGFRIPTTQTQFIDLDVVDRRLIGSNPKLRERYNFESNTVYSTESILAARNALDQGQSASAARGLLEPVQFEDLKTEKVSTYEVGYKSLIADRLLVDAYYYYSSYSDFIAEIDFTQAIPNGLRQDPGSFDPNSNSGQDAIINQTVPTQRYGYDVNADGTVESQGFAVEMEYALNGGYKIGGNVAYNDLISQEDLTQQGFRASYNTPEWRYNLKVENRKLTDNVGFNVVYRWQDAFLWESSYGSGIVDSYGTLDAQVSYTLSKYNTRIKLSGSNILNQKYTTSIGNPRIGAIYLLSFTFDQFLN</sequence>
<comment type="caution">
    <text evidence="14">The sequence shown here is derived from an EMBL/GenBank/DDBJ whole genome shotgun (WGS) entry which is preliminary data.</text>
</comment>
<organism evidence="14 15">
    <name type="scientific">Fodinibius salinus</name>
    <dbReference type="NCBI Taxonomy" id="860790"/>
    <lineage>
        <taxon>Bacteria</taxon>
        <taxon>Pseudomonadati</taxon>
        <taxon>Balneolota</taxon>
        <taxon>Balneolia</taxon>
        <taxon>Balneolales</taxon>
        <taxon>Balneolaceae</taxon>
        <taxon>Fodinibius</taxon>
    </lineage>
</organism>
<evidence type="ECO:0000256" key="8">
    <source>
        <dbReference type="ARBA" id="ARBA00023170"/>
    </source>
</evidence>
<dbReference type="Gene3D" id="2.40.170.20">
    <property type="entry name" value="TonB-dependent receptor, beta-barrel domain"/>
    <property type="match status" value="1"/>
</dbReference>
<reference evidence="14 15" key="1">
    <citation type="submission" date="2019-07" db="EMBL/GenBank/DDBJ databases">
        <title>Genomic Encyclopedia of Archaeal and Bacterial Type Strains, Phase II (KMG-II): from individual species to whole genera.</title>
        <authorList>
            <person name="Goeker M."/>
        </authorList>
    </citation>
    <scope>NUCLEOTIDE SEQUENCE [LARGE SCALE GENOMIC DNA]</scope>
    <source>
        <strain evidence="14 15">DSM 21935</strain>
    </source>
</reference>
<evidence type="ECO:0000313" key="14">
    <source>
        <dbReference type="EMBL" id="TYP91685.1"/>
    </source>
</evidence>
<keyword evidence="4 10" id="KW-0812">Transmembrane</keyword>
<gene>
    <name evidence="14" type="ORF">LX73_2509</name>
</gene>
<evidence type="ECO:0000313" key="15">
    <source>
        <dbReference type="Proteomes" id="UP000324595"/>
    </source>
</evidence>
<feature type="domain" description="TonB-dependent receptor-like beta-barrel" evidence="12">
    <location>
        <begin position="412"/>
        <end position="914"/>
    </location>
</feature>
<evidence type="ECO:0000259" key="13">
    <source>
        <dbReference type="Pfam" id="PF07715"/>
    </source>
</evidence>
<keyword evidence="2 10" id="KW-0813">Transport</keyword>
<dbReference type="PROSITE" id="PS52016">
    <property type="entry name" value="TONB_DEPENDENT_REC_3"/>
    <property type="match status" value="1"/>
</dbReference>
<name>A0A5D3YHS9_9BACT</name>
<dbReference type="SUPFAM" id="SSF49464">
    <property type="entry name" value="Carboxypeptidase regulatory domain-like"/>
    <property type="match status" value="1"/>
</dbReference>
<dbReference type="Gene3D" id="2.170.130.10">
    <property type="entry name" value="TonB-dependent receptor, plug domain"/>
    <property type="match status" value="1"/>
</dbReference>
<dbReference type="InterPro" id="IPR036942">
    <property type="entry name" value="Beta-barrel_TonB_sf"/>
</dbReference>
<keyword evidence="6 11" id="KW-0798">TonB box</keyword>
<dbReference type="GO" id="GO:0015344">
    <property type="term" value="F:siderophore uptake transmembrane transporter activity"/>
    <property type="evidence" value="ECO:0007669"/>
    <property type="project" value="TreeGrafter"/>
</dbReference>
<evidence type="ECO:0000256" key="1">
    <source>
        <dbReference type="ARBA" id="ARBA00004571"/>
    </source>
</evidence>
<evidence type="ECO:0000256" key="3">
    <source>
        <dbReference type="ARBA" id="ARBA00022452"/>
    </source>
</evidence>
<evidence type="ECO:0000256" key="5">
    <source>
        <dbReference type="ARBA" id="ARBA00022729"/>
    </source>
</evidence>
<evidence type="ECO:0000259" key="12">
    <source>
        <dbReference type="Pfam" id="PF00593"/>
    </source>
</evidence>
<evidence type="ECO:0000256" key="4">
    <source>
        <dbReference type="ARBA" id="ARBA00022692"/>
    </source>
</evidence>
<keyword evidence="9 10" id="KW-0998">Cell outer membrane</keyword>
<keyword evidence="15" id="KW-1185">Reference proteome</keyword>
<evidence type="ECO:0000256" key="7">
    <source>
        <dbReference type="ARBA" id="ARBA00023136"/>
    </source>
</evidence>
<dbReference type="InterPro" id="IPR008969">
    <property type="entry name" value="CarboxyPept-like_regulatory"/>
</dbReference>
<dbReference type="Pfam" id="PF13715">
    <property type="entry name" value="CarbopepD_reg_2"/>
    <property type="match status" value="1"/>
</dbReference>
<feature type="domain" description="TonB-dependent receptor plug" evidence="13">
    <location>
        <begin position="121"/>
        <end position="229"/>
    </location>
</feature>
<dbReference type="Gene3D" id="2.60.40.1120">
    <property type="entry name" value="Carboxypeptidase-like, regulatory domain"/>
    <property type="match status" value="1"/>
</dbReference>
<evidence type="ECO:0000256" key="9">
    <source>
        <dbReference type="ARBA" id="ARBA00023237"/>
    </source>
</evidence>
<dbReference type="InterPro" id="IPR012910">
    <property type="entry name" value="Plug_dom"/>
</dbReference>
<proteinExistence type="inferred from homology"/>
<dbReference type="AlphaFoldDB" id="A0A5D3YHS9"/>
<dbReference type="Proteomes" id="UP000324595">
    <property type="component" value="Unassembled WGS sequence"/>
</dbReference>
<comment type="similarity">
    <text evidence="10 11">Belongs to the TonB-dependent receptor family.</text>
</comment>
<evidence type="ECO:0000256" key="6">
    <source>
        <dbReference type="ARBA" id="ARBA00023077"/>
    </source>
</evidence>
<dbReference type="InterPro" id="IPR039426">
    <property type="entry name" value="TonB-dep_rcpt-like"/>
</dbReference>
<dbReference type="InterPro" id="IPR037066">
    <property type="entry name" value="Plug_dom_sf"/>
</dbReference>
<keyword evidence="8 14" id="KW-0675">Receptor</keyword>
<dbReference type="EMBL" id="VNHY01000005">
    <property type="protein sequence ID" value="TYP91685.1"/>
    <property type="molecule type" value="Genomic_DNA"/>
</dbReference>
<keyword evidence="7 10" id="KW-0472">Membrane</keyword>
<dbReference type="InterPro" id="IPR000531">
    <property type="entry name" value="Beta-barrel_TonB"/>
</dbReference>
<dbReference type="GO" id="GO:0044718">
    <property type="term" value="P:siderophore transmembrane transport"/>
    <property type="evidence" value="ECO:0007669"/>
    <property type="project" value="TreeGrafter"/>
</dbReference>
<evidence type="ECO:0000256" key="10">
    <source>
        <dbReference type="PROSITE-ProRule" id="PRU01360"/>
    </source>
</evidence>
<evidence type="ECO:0000256" key="2">
    <source>
        <dbReference type="ARBA" id="ARBA00022448"/>
    </source>
</evidence>
<dbReference type="GO" id="GO:0009279">
    <property type="term" value="C:cell outer membrane"/>
    <property type="evidence" value="ECO:0007669"/>
    <property type="project" value="UniProtKB-SubCell"/>
</dbReference>
<dbReference type="PANTHER" id="PTHR30069:SF29">
    <property type="entry name" value="HEMOGLOBIN AND HEMOGLOBIN-HAPTOGLOBIN-BINDING PROTEIN 1-RELATED"/>
    <property type="match status" value="1"/>
</dbReference>
<evidence type="ECO:0000256" key="11">
    <source>
        <dbReference type="RuleBase" id="RU003357"/>
    </source>
</evidence>
<keyword evidence="3 10" id="KW-1134">Transmembrane beta strand</keyword>
<dbReference type="Pfam" id="PF00593">
    <property type="entry name" value="TonB_dep_Rec_b-barrel"/>
    <property type="match status" value="1"/>
</dbReference>
<accession>A0A5D3YHS9</accession>
<protein>
    <submittedName>
        <fullName evidence="14">TonB-dependent Receptor Plug Domain</fullName>
    </submittedName>
</protein>